<proteinExistence type="predicted"/>
<gene>
    <name evidence="2" type="ORF">GGX14DRAFT_407428</name>
</gene>
<feature type="compositionally biased region" description="Low complexity" evidence="1">
    <location>
        <begin position="401"/>
        <end position="410"/>
    </location>
</feature>
<comment type="caution">
    <text evidence="2">The sequence shown here is derived from an EMBL/GenBank/DDBJ whole genome shotgun (WGS) entry which is preliminary data.</text>
</comment>
<protein>
    <submittedName>
        <fullName evidence="2">Uncharacterized protein</fullName>
    </submittedName>
</protein>
<evidence type="ECO:0000313" key="2">
    <source>
        <dbReference type="EMBL" id="KAJ7191120.1"/>
    </source>
</evidence>
<feature type="compositionally biased region" description="Basic and acidic residues" evidence="1">
    <location>
        <begin position="499"/>
        <end position="512"/>
    </location>
</feature>
<dbReference type="AlphaFoldDB" id="A0AAD6XYR4"/>
<feature type="compositionally biased region" description="Basic and acidic residues" evidence="1">
    <location>
        <begin position="98"/>
        <end position="114"/>
    </location>
</feature>
<dbReference type="Proteomes" id="UP001219525">
    <property type="component" value="Unassembled WGS sequence"/>
</dbReference>
<name>A0AAD6XYR4_9AGAR</name>
<dbReference type="PRINTS" id="PR01217">
    <property type="entry name" value="PRICHEXTENSN"/>
</dbReference>
<organism evidence="2 3">
    <name type="scientific">Mycena pura</name>
    <dbReference type="NCBI Taxonomy" id="153505"/>
    <lineage>
        <taxon>Eukaryota</taxon>
        <taxon>Fungi</taxon>
        <taxon>Dikarya</taxon>
        <taxon>Basidiomycota</taxon>
        <taxon>Agaricomycotina</taxon>
        <taxon>Agaricomycetes</taxon>
        <taxon>Agaricomycetidae</taxon>
        <taxon>Agaricales</taxon>
        <taxon>Marasmiineae</taxon>
        <taxon>Mycenaceae</taxon>
        <taxon>Mycena</taxon>
    </lineage>
</organism>
<feature type="region of interest" description="Disordered" evidence="1">
    <location>
        <begin position="97"/>
        <end position="123"/>
    </location>
</feature>
<dbReference type="EMBL" id="JARJCW010000137">
    <property type="protein sequence ID" value="KAJ7191120.1"/>
    <property type="molecule type" value="Genomic_DNA"/>
</dbReference>
<evidence type="ECO:0000313" key="3">
    <source>
        <dbReference type="Proteomes" id="UP001219525"/>
    </source>
</evidence>
<keyword evidence="3" id="KW-1185">Reference proteome</keyword>
<feature type="region of interest" description="Disordered" evidence="1">
    <location>
        <begin position="379"/>
        <end position="550"/>
    </location>
</feature>
<reference evidence="2" key="1">
    <citation type="submission" date="2023-03" db="EMBL/GenBank/DDBJ databases">
        <title>Massive genome expansion in bonnet fungi (Mycena s.s.) driven by repeated elements and novel gene families across ecological guilds.</title>
        <authorList>
            <consortium name="Lawrence Berkeley National Laboratory"/>
            <person name="Harder C.B."/>
            <person name="Miyauchi S."/>
            <person name="Viragh M."/>
            <person name="Kuo A."/>
            <person name="Thoen E."/>
            <person name="Andreopoulos B."/>
            <person name="Lu D."/>
            <person name="Skrede I."/>
            <person name="Drula E."/>
            <person name="Henrissat B."/>
            <person name="Morin E."/>
            <person name="Kohler A."/>
            <person name="Barry K."/>
            <person name="LaButti K."/>
            <person name="Morin E."/>
            <person name="Salamov A."/>
            <person name="Lipzen A."/>
            <person name="Mereny Z."/>
            <person name="Hegedus B."/>
            <person name="Baldrian P."/>
            <person name="Stursova M."/>
            <person name="Weitz H."/>
            <person name="Taylor A."/>
            <person name="Grigoriev I.V."/>
            <person name="Nagy L.G."/>
            <person name="Martin F."/>
            <person name="Kauserud H."/>
        </authorList>
    </citation>
    <scope>NUCLEOTIDE SEQUENCE</scope>
    <source>
        <strain evidence="2">9144</strain>
    </source>
</reference>
<sequence>MTRKTAAEFDKKVQDDAFEAKAFQHTAQAQDREEEDRIPGLVTQWKHKDTAKPRKVKAAVDNDCDDEGEDKDGRTGPLRGYPKAGWRKAIQKVISNKRAAEKTKLKQSKPREEQQDGDDDGKQIVDSAALSKLLGLVSYTGRDKFWDDRHDEIYELSKTLPGANAGGKFRKAEGLLWANEDPSVWDAAAMSEEDVDWAQRQKLVAGGFKQMVDSLHASRKFCPFVATMLMGWLSDDGNVHFDCRVEGVPKEIDTQEEFRKQNEDFVQKYVDKMHAWANEPLKHYLAARERSARCAQPVFPLGVDDLDDMSLKAVAQMVKTFVTESYEAAFGSPDILWADIVSKPNDFYDVARFPLKFVPTGLDKLTLTQMYELASALAHGAGPGTQGFFRKRVPGGGDEISASSPPSHHTPSPPPSRPGTPTPSLPPSRPGTPTTSAPPSRPGSHTPSPPPPPSRPGTPTPTPSPPPWRPATPVPPPPASHPGTPPSSPRGRGGRREKRAASKEQQKNEAGRRNNRLQGTAVPVRETRSTTAKRAAEDNGGGMRKRRRRN</sequence>
<feature type="compositionally biased region" description="Low complexity" evidence="1">
    <location>
        <begin position="431"/>
        <end position="446"/>
    </location>
</feature>
<feature type="compositionally biased region" description="Pro residues" evidence="1">
    <location>
        <begin position="447"/>
        <end position="488"/>
    </location>
</feature>
<feature type="compositionally biased region" description="Pro residues" evidence="1">
    <location>
        <begin position="411"/>
        <end position="430"/>
    </location>
</feature>
<evidence type="ECO:0000256" key="1">
    <source>
        <dbReference type="SAM" id="MobiDB-lite"/>
    </source>
</evidence>
<feature type="region of interest" description="Disordered" evidence="1">
    <location>
        <begin position="25"/>
        <end position="82"/>
    </location>
</feature>
<accession>A0AAD6XYR4</accession>